<feature type="compositionally biased region" description="Basic and acidic residues" evidence="1">
    <location>
        <begin position="1"/>
        <end position="10"/>
    </location>
</feature>
<sequence length="115" mass="12827">DSAAAHDRQGRSAGSDYGRLDRAASQRNLSPVCNRRQVCDQSGRKGGHQGRSQGGREKRRKVATGSRRRPPTPPQACPEVEQIRRRPRPAVRWIDLGDISVHAFEAPGLRFAEYQ</sequence>
<feature type="non-terminal residue" evidence="2">
    <location>
        <position position="1"/>
    </location>
</feature>
<reference evidence="2 3" key="1">
    <citation type="submission" date="2016-07" db="EMBL/GenBank/DDBJ databases">
        <title>Pervasive Adenine N6-methylation of Active Genes in Fungi.</title>
        <authorList>
            <consortium name="DOE Joint Genome Institute"/>
            <person name="Mondo S.J."/>
            <person name="Dannebaum R.O."/>
            <person name="Kuo R.C."/>
            <person name="Labutti K."/>
            <person name="Haridas S."/>
            <person name="Kuo A."/>
            <person name="Salamov A."/>
            <person name="Ahrendt S.R."/>
            <person name="Lipzen A."/>
            <person name="Sullivan W."/>
            <person name="Andreopoulos W.B."/>
            <person name="Clum A."/>
            <person name="Lindquist E."/>
            <person name="Daum C."/>
            <person name="Ramamoorthy G.K."/>
            <person name="Gryganskyi A."/>
            <person name="Culley D."/>
            <person name="Magnuson J.K."/>
            <person name="James T.Y."/>
            <person name="O'Malley M.A."/>
            <person name="Stajich J.E."/>
            <person name="Spatafora J.W."/>
            <person name="Visel A."/>
            <person name="Grigoriev I.V."/>
        </authorList>
    </citation>
    <scope>NUCLEOTIDE SEQUENCE [LARGE SCALE GENOMIC DNA]</scope>
    <source>
        <strain evidence="2 3">PL171</strain>
    </source>
</reference>
<keyword evidence="3" id="KW-1185">Reference proteome</keyword>
<evidence type="ECO:0000256" key="1">
    <source>
        <dbReference type="SAM" id="MobiDB-lite"/>
    </source>
</evidence>
<name>A0A1Y2H9E3_9FUNG</name>
<protein>
    <submittedName>
        <fullName evidence="2">Uncharacterized protein</fullName>
    </submittedName>
</protein>
<dbReference type="AlphaFoldDB" id="A0A1Y2H9E3"/>
<dbReference type="Proteomes" id="UP000193411">
    <property type="component" value="Unassembled WGS sequence"/>
</dbReference>
<accession>A0A1Y2H9E3</accession>
<dbReference type="EMBL" id="MCFL01000065">
    <property type="protein sequence ID" value="ORZ31189.1"/>
    <property type="molecule type" value="Genomic_DNA"/>
</dbReference>
<feature type="region of interest" description="Disordered" evidence="1">
    <location>
        <begin position="1"/>
        <end position="82"/>
    </location>
</feature>
<evidence type="ECO:0000313" key="2">
    <source>
        <dbReference type="EMBL" id="ORZ31189.1"/>
    </source>
</evidence>
<evidence type="ECO:0000313" key="3">
    <source>
        <dbReference type="Proteomes" id="UP000193411"/>
    </source>
</evidence>
<feature type="compositionally biased region" description="Basic residues" evidence="1">
    <location>
        <begin position="57"/>
        <end position="70"/>
    </location>
</feature>
<comment type="caution">
    <text evidence="2">The sequence shown here is derived from an EMBL/GenBank/DDBJ whole genome shotgun (WGS) entry which is preliminary data.</text>
</comment>
<proteinExistence type="predicted"/>
<organism evidence="2 3">
    <name type="scientific">Catenaria anguillulae PL171</name>
    <dbReference type="NCBI Taxonomy" id="765915"/>
    <lineage>
        <taxon>Eukaryota</taxon>
        <taxon>Fungi</taxon>
        <taxon>Fungi incertae sedis</taxon>
        <taxon>Blastocladiomycota</taxon>
        <taxon>Blastocladiomycetes</taxon>
        <taxon>Blastocladiales</taxon>
        <taxon>Catenariaceae</taxon>
        <taxon>Catenaria</taxon>
    </lineage>
</organism>
<gene>
    <name evidence="2" type="ORF">BCR44DRAFT_1516358</name>
</gene>